<keyword evidence="5" id="KW-1185">Reference proteome</keyword>
<dbReference type="SUPFAM" id="SSF49742">
    <property type="entry name" value="PHM/PNGase F"/>
    <property type="match status" value="1"/>
</dbReference>
<dbReference type="AlphaFoldDB" id="A0AAW5N269"/>
<dbReference type="InterPro" id="IPR043022">
    <property type="entry name" value="PngaseF_N_sf"/>
</dbReference>
<dbReference type="GO" id="GO:0016715">
    <property type="term" value="F:oxidoreductase activity, acting on paired donors, with incorporation or reduction of molecular oxygen, reduced ascorbate as one donor, and incorporation of one atom of oxygen"/>
    <property type="evidence" value="ECO:0007669"/>
    <property type="project" value="InterPro"/>
</dbReference>
<dbReference type="SMART" id="SM01290">
    <property type="entry name" value="N-glycanase_N"/>
    <property type="match status" value="1"/>
</dbReference>
<proteinExistence type="predicted"/>
<dbReference type="Gene3D" id="2.60.120.1570">
    <property type="entry name" value="Peptide-N-glycosidase F, N-terminal domain"/>
    <property type="match status" value="1"/>
</dbReference>
<feature type="signal peptide" evidence="2">
    <location>
        <begin position="1"/>
        <end position="24"/>
    </location>
</feature>
<accession>A0AAW5N269</accession>
<evidence type="ECO:0000256" key="2">
    <source>
        <dbReference type="SAM" id="SignalP"/>
    </source>
</evidence>
<reference evidence="4 5" key="1">
    <citation type="submission" date="2022-08" db="EMBL/GenBank/DDBJ databases">
        <authorList>
            <person name="Zeman M."/>
            <person name="Kubasova T."/>
        </authorList>
    </citation>
    <scope>NUCLEOTIDE SEQUENCE [LARGE SCALE GENOMIC DNA]</scope>
    <source>
        <strain evidence="4 5">ET62</strain>
    </source>
</reference>
<protein>
    <submittedName>
        <fullName evidence="4">Peptide-N-glycosidase F-related protein</fullName>
    </submittedName>
</protein>
<evidence type="ECO:0000313" key="5">
    <source>
        <dbReference type="Proteomes" id="UP001204579"/>
    </source>
</evidence>
<dbReference type="InterPro" id="IPR014784">
    <property type="entry name" value="Cu2_ascorb_mOase-like_C"/>
</dbReference>
<dbReference type="InterPro" id="IPR008977">
    <property type="entry name" value="PHM/PNGase_F_dom_sf"/>
</dbReference>
<evidence type="ECO:0000259" key="3">
    <source>
        <dbReference type="SMART" id="SM01290"/>
    </source>
</evidence>
<dbReference type="InterPro" id="IPR015196">
    <property type="entry name" value="PngaseF_N"/>
</dbReference>
<keyword evidence="2" id="KW-0732">Signal</keyword>
<keyword evidence="1" id="KW-1015">Disulfide bond</keyword>
<comment type="caution">
    <text evidence="4">The sequence shown here is derived from an EMBL/GenBank/DDBJ whole genome shotgun (WGS) entry which is preliminary data.</text>
</comment>
<gene>
    <name evidence="4" type="ORF">NW209_01850</name>
</gene>
<name>A0AAW5N269_9BACT</name>
<sequence>MKHLNVKSCCLMVCCLLTVTTAEAENIRKKVKNAPGIEVTYQSSYKGKIAPGQVLMKVIGDEVILTSLKPEGKPAEEIREQDKAPVITNYIDYEACKSYKRAELPDGRIISAATPFEYGKGFKEVGTDKVLGLDCKILQTIINSNTIQVWYTTDIPFRGTPQANVGVPDGLVLKVVRNGDTVQEAISINPEKETGTSLLPTSWGNVMDNADYQYTLNQSGVITIPVFNEQTICFNGAKLPDQLNDNECYSAAGGTVILKKVKLPEYVANRTVFVEVSQYSDGDAYDRTGSVFLIPTDKKQSFLDALRNLNSVPSFRSDSTDYHGLVATETYDTPIELMRFFTGFGVRSYNHNKVMGQDWVDSVLYKSEVTPLVEHLQGEAWIGAYIGNWDAKGHRLSLKLKYYPDDEHRIYKSIPLFNTVNYMEQAGQPYPIFMLKDSLKATFTLKEPVKDAKLYYFTTGHGGWGNGDEFNQKPNTIYLDGQKVITFIPWRDDCGTYRNWNPCSGNFSNGLSSSDLSRSNWCPGTVTNPEYIYLGDLEAGTHTITVQIPQGAPEGGSNSYWCISGTLIY</sequence>
<feature type="chain" id="PRO_5043610746" evidence="2">
    <location>
        <begin position="25"/>
        <end position="569"/>
    </location>
</feature>
<evidence type="ECO:0000313" key="4">
    <source>
        <dbReference type="EMBL" id="MCR8872773.1"/>
    </source>
</evidence>
<dbReference type="Pfam" id="PF09112">
    <property type="entry name" value="N-glycanase_N"/>
    <property type="match status" value="1"/>
</dbReference>
<dbReference type="Pfam" id="PF09113">
    <property type="entry name" value="N-glycanase_C"/>
    <property type="match status" value="1"/>
</dbReference>
<dbReference type="RefSeq" id="WP_258335250.1">
    <property type="nucleotide sequence ID" value="NZ_JANRHJ010000002.1"/>
</dbReference>
<dbReference type="Gene3D" id="2.60.120.230">
    <property type="match status" value="1"/>
</dbReference>
<evidence type="ECO:0000256" key="1">
    <source>
        <dbReference type="ARBA" id="ARBA00023157"/>
    </source>
</evidence>
<dbReference type="EMBL" id="JANRHJ010000002">
    <property type="protein sequence ID" value="MCR8872773.1"/>
    <property type="molecule type" value="Genomic_DNA"/>
</dbReference>
<dbReference type="Pfam" id="PF22252">
    <property type="entry name" value="PNGase_F-II_N"/>
    <property type="match status" value="1"/>
</dbReference>
<dbReference type="InterPro" id="IPR015197">
    <property type="entry name" value="PngaseF_C"/>
</dbReference>
<feature type="domain" description="Peptide-N-glycosidase F N-terminal" evidence="3">
    <location>
        <begin position="223"/>
        <end position="402"/>
    </location>
</feature>
<organism evidence="4 5">
    <name type="scientific">Phocaeicola barnesiae</name>
    <dbReference type="NCBI Taxonomy" id="376804"/>
    <lineage>
        <taxon>Bacteria</taxon>
        <taxon>Pseudomonadati</taxon>
        <taxon>Bacteroidota</taxon>
        <taxon>Bacteroidia</taxon>
        <taxon>Bacteroidales</taxon>
        <taxon>Bacteroidaceae</taxon>
        <taxon>Phocaeicola</taxon>
    </lineage>
</organism>
<dbReference type="Proteomes" id="UP001204579">
    <property type="component" value="Unassembled WGS sequence"/>
</dbReference>